<reference evidence="1" key="1">
    <citation type="submission" date="2019-02" db="EMBL/GenBank/DDBJ databases">
        <authorList>
            <person name="Gruber-Vodicka R. H."/>
            <person name="Seah K. B. B."/>
        </authorList>
    </citation>
    <scope>NUCLEOTIDE SEQUENCE</scope>
    <source>
        <strain evidence="1">BECK_DK161</strain>
        <strain evidence="2">BECK_DK47</strain>
    </source>
</reference>
<protein>
    <submittedName>
        <fullName evidence="1">Antitoxin of type II TA system, VapB</fullName>
    </submittedName>
</protein>
<dbReference type="EMBL" id="CAADEY010000017">
    <property type="protein sequence ID" value="VFJ47188.1"/>
    <property type="molecule type" value="Genomic_DNA"/>
</dbReference>
<dbReference type="Pfam" id="PF09957">
    <property type="entry name" value="VapB_antitoxin"/>
    <property type="match status" value="1"/>
</dbReference>
<accession>A0A450S5N3</accession>
<evidence type="ECO:0000313" key="2">
    <source>
        <dbReference type="EMBL" id="VFJ58413.1"/>
    </source>
</evidence>
<evidence type="ECO:0000313" key="1">
    <source>
        <dbReference type="EMBL" id="VFJ47188.1"/>
    </source>
</evidence>
<proteinExistence type="predicted"/>
<organism evidence="1">
    <name type="scientific">Candidatus Kentrum sp. DK</name>
    <dbReference type="NCBI Taxonomy" id="2126562"/>
    <lineage>
        <taxon>Bacteria</taxon>
        <taxon>Pseudomonadati</taxon>
        <taxon>Pseudomonadota</taxon>
        <taxon>Gammaproteobacteria</taxon>
        <taxon>Candidatus Kentrum</taxon>
    </lineage>
</organism>
<sequence length="100" mass="11329">MQTTIEIDNRLLDRARVVTGVEETSALIHAGLDALIQRRNSGLSTHSISHYRAHEDEAFDSPAEKERRQQQAAEALAAMRALQGKIYIGRKLTRDEMNER</sequence>
<dbReference type="AlphaFoldDB" id="A0A450S5N3"/>
<gene>
    <name evidence="2" type="ORF">BECKDK2373B_GA0170837_107312</name>
    <name evidence="1" type="ORF">BECKDK2373C_GA0170839_101741</name>
</gene>
<name>A0A450S5N3_9GAMM</name>
<dbReference type="EMBL" id="CAADEX010000073">
    <property type="protein sequence ID" value="VFJ58413.1"/>
    <property type="molecule type" value="Genomic_DNA"/>
</dbReference>
<dbReference type="InterPro" id="IPR019239">
    <property type="entry name" value="VapB_antitoxin"/>
</dbReference>